<name>A0A3M7QRX4_BRAPC</name>
<comment type="caution">
    <text evidence="1">The sequence shown here is derived from an EMBL/GenBank/DDBJ whole genome shotgun (WGS) entry which is preliminary data.</text>
</comment>
<reference evidence="1 2" key="1">
    <citation type="journal article" date="2018" name="Sci. Rep.">
        <title>Genomic signatures of local adaptation to the degree of environmental predictability in rotifers.</title>
        <authorList>
            <person name="Franch-Gras L."/>
            <person name="Hahn C."/>
            <person name="Garcia-Roger E.M."/>
            <person name="Carmona M.J."/>
            <person name="Serra M."/>
            <person name="Gomez A."/>
        </authorList>
    </citation>
    <scope>NUCLEOTIDE SEQUENCE [LARGE SCALE GENOMIC DNA]</scope>
    <source>
        <strain evidence="1">HYR1</strain>
    </source>
</reference>
<evidence type="ECO:0000313" key="1">
    <source>
        <dbReference type="EMBL" id="RNA14072.1"/>
    </source>
</evidence>
<accession>A0A3M7QRX4</accession>
<keyword evidence="2" id="KW-1185">Reference proteome</keyword>
<protein>
    <submittedName>
        <fullName evidence="1">Uncharacterized protein</fullName>
    </submittedName>
</protein>
<evidence type="ECO:0000313" key="2">
    <source>
        <dbReference type="Proteomes" id="UP000276133"/>
    </source>
</evidence>
<sequence length="98" mass="10424">MLLLEEKKLCCLVQVGVAVVVGGGGSERNVKIGRVFDGLGVEVFALQVRVHGAGGHQQGGGGVWARGTGQIRAEIMFVHKYLCKPSVEQFINCSNDTL</sequence>
<gene>
    <name evidence="1" type="ORF">BpHYR1_006914</name>
</gene>
<dbReference type="Proteomes" id="UP000276133">
    <property type="component" value="Unassembled WGS sequence"/>
</dbReference>
<proteinExistence type="predicted"/>
<dbReference type="EMBL" id="REGN01005265">
    <property type="protein sequence ID" value="RNA14072.1"/>
    <property type="molecule type" value="Genomic_DNA"/>
</dbReference>
<dbReference type="AlphaFoldDB" id="A0A3M7QRX4"/>
<organism evidence="1 2">
    <name type="scientific">Brachionus plicatilis</name>
    <name type="common">Marine rotifer</name>
    <name type="synonym">Brachionus muelleri</name>
    <dbReference type="NCBI Taxonomy" id="10195"/>
    <lineage>
        <taxon>Eukaryota</taxon>
        <taxon>Metazoa</taxon>
        <taxon>Spiralia</taxon>
        <taxon>Gnathifera</taxon>
        <taxon>Rotifera</taxon>
        <taxon>Eurotatoria</taxon>
        <taxon>Monogononta</taxon>
        <taxon>Pseudotrocha</taxon>
        <taxon>Ploima</taxon>
        <taxon>Brachionidae</taxon>
        <taxon>Brachionus</taxon>
    </lineage>
</organism>